<feature type="transmembrane region" description="Helical" evidence="1">
    <location>
        <begin position="226"/>
        <end position="250"/>
    </location>
</feature>
<keyword evidence="3" id="KW-1185">Reference proteome</keyword>
<feature type="transmembrane region" description="Helical" evidence="1">
    <location>
        <begin position="291"/>
        <end position="313"/>
    </location>
</feature>
<feature type="transmembrane region" description="Helical" evidence="1">
    <location>
        <begin position="398"/>
        <end position="417"/>
    </location>
</feature>
<feature type="transmembrane region" description="Helical" evidence="1">
    <location>
        <begin position="182"/>
        <end position="205"/>
    </location>
</feature>
<dbReference type="InterPro" id="IPR047928">
    <property type="entry name" value="Perm_prefix_1"/>
</dbReference>
<feature type="transmembrane region" description="Helical" evidence="1">
    <location>
        <begin position="131"/>
        <end position="150"/>
    </location>
</feature>
<evidence type="ECO:0000313" key="2">
    <source>
        <dbReference type="EMBL" id="RNM14941.1"/>
    </source>
</evidence>
<evidence type="ECO:0008006" key="4">
    <source>
        <dbReference type="Google" id="ProtNLM"/>
    </source>
</evidence>
<name>A0A3N0GRA4_9ACTN</name>
<feature type="transmembrane region" description="Helical" evidence="1">
    <location>
        <begin position="429"/>
        <end position="450"/>
    </location>
</feature>
<feature type="transmembrane region" description="Helical" evidence="1">
    <location>
        <begin position="157"/>
        <end position="176"/>
    </location>
</feature>
<reference evidence="2 3" key="1">
    <citation type="submission" date="2018-11" db="EMBL/GenBank/DDBJ databases">
        <authorList>
            <person name="Li F."/>
        </authorList>
    </citation>
    <scope>NUCLEOTIDE SEQUENCE [LARGE SCALE GENOMIC DNA]</scope>
    <source>
        <strain evidence="2 3">Gsoil 818</strain>
    </source>
</reference>
<feature type="transmembrane region" description="Helical" evidence="1">
    <location>
        <begin position="325"/>
        <end position="345"/>
    </location>
</feature>
<comment type="caution">
    <text evidence="2">The sequence shown here is derived from an EMBL/GenBank/DDBJ whole genome shotgun (WGS) entry which is preliminary data.</text>
</comment>
<evidence type="ECO:0000256" key="1">
    <source>
        <dbReference type="SAM" id="Phobius"/>
    </source>
</evidence>
<dbReference type="OrthoDB" id="637094at2"/>
<keyword evidence="1" id="KW-0472">Membrane</keyword>
<feature type="transmembrane region" description="Helical" evidence="1">
    <location>
        <begin position="357"/>
        <end position="378"/>
    </location>
</feature>
<feature type="transmembrane region" description="Helical" evidence="1">
    <location>
        <begin position="100"/>
        <end position="125"/>
    </location>
</feature>
<sequence length="453" mass="48643">MDAARETVEAQIGEWLAFMHRRRELSDADAAELEDHLRARMDDLVSFGLEPDEAFLVAVKRLGSLDALTREFAREHSDRLWRQLVLDGGGQGEPAGSTRALLVVVAWAVAAAVLVKVPALFGLGLDDHPAFYARNAGVFGLVPLVAYFAWRRAVSRPTALGLALTCAVGVAAANAYPLHDDAPVTVLTALHLPLALWLTVGVAYVGGDWRSASRRMDFIRFTGEWVVYYALIALGGGVLTVLTAGAFKAIGVRPDVFVGSWLLPCGAAGAVVVAAWLVEAKQSVVENIAPVLTKVFTPLFVATLAAFLGGVLWTRTGIDVDRDALILFDLVLAVVVGLVLYALSAREPAAGPDRFDLLQLALVVAALLVDVLVLVALAHRIGEFGFSANKTAALGENLLLLTNLGVSAYLLTAFVRHRAPVVRLERWQTGYLAVYAAWTWTVVLVFPPVFGFS</sequence>
<keyword evidence="1" id="KW-1133">Transmembrane helix</keyword>
<feature type="transmembrane region" description="Helical" evidence="1">
    <location>
        <begin position="256"/>
        <end position="279"/>
    </location>
</feature>
<dbReference type="EMBL" id="RJSF01000036">
    <property type="protein sequence ID" value="RNM14941.1"/>
    <property type="molecule type" value="Genomic_DNA"/>
</dbReference>
<gene>
    <name evidence="2" type="ORF">EFL26_09475</name>
</gene>
<proteinExistence type="predicted"/>
<dbReference type="RefSeq" id="WP_123222653.1">
    <property type="nucleotide sequence ID" value="NZ_RJSF01000036.1"/>
</dbReference>
<dbReference type="Proteomes" id="UP000279994">
    <property type="component" value="Unassembled WGS sequence"/>
</dbReference>
<organism evidence="2 3">
    <name type="scientific">Nocardioides pocheonensis</name>
    <dbReference type="NCBI Taxonomy" id="661485"/>
    <lineage>
        <taxon>Bacteria</taxon>
        <taxon>Bacillati</taxon>
        <taxon>Actinomycetota</taxon>
        <taxon>Actinomycetes</taxon>
        <taxon>Propionibacteriales</taxon>
        <taxon>Nocardioidaceae</taxon>
        <taxon>Nocardioides</taxon>
    </lineage>
</organism>
<dbReference type="NCBIfam" id="NF038403">
    <property type="entry name" value="perm_prefix_1"/>
    <property type="match status" value="1"/>
</dbReference>
<protein>
    <recommendedName>
        <fullName evidence="4">DUF4153 domain-containing protein</fullName>
    </recommendedName>
</protein>
<evidence type="ECO:0000313" key="3">
    <source>
        <dbReference type="Proteomes" id="UP000279994"/>
    </source>
</evidence>
<accession>A0A3N0GRA4</accession>
<keyword evidence="1" id="KW-0812">Transmembrane</keyword>
<dbReference type="AlphaFoldDB" id="A0A3N0GRA4"/>